<dbReference type="KEGG" id="lamb:KBB96_20380"/>
<proteinExistence type="predicted"/>
<dbReference type="SUPFAM" id="SSF88723">
    <property type="entry name" value="PIN domain-like"/>
    <property type="match status" value="1"/>
</dbReference>
<organism evidence="2 3">
    <name type="scientific">Luteolibacter ambystomatis</name>
    <dbReference type="NCBI Taxonomy" id="2824561"/>
    <lineage>
        <taxon>Bacteria</taxon>
        <taxon>Pseudomonadati</taxon>
        <taxon>Verrucomicrobiota</taxon>
        <taxon>Verrucomicrobiia</taxon>
        <taxon>Verrucomicrobiales</taxon>
        <taxon>Verrucomicrobiaceae</taxon>
        <taxon>Luteolibacter</taxon>
    </lineage>
</organism>
<dbReference type="InterPro" id="IPR002716">
    <property type="entry name" value="PIN_dom"/>
</dbReference>
<dbReference type="InterPro" id="IPR041705">
    <property type="entry name" value="PIN_Sll0205"/>
</dbReference>
<feature type="domain" description="PIN" evidence="1">
    <location>
        <begin position="4"/>
        <end position="124"/>
    </location>
</feature>
<dbReference type="InterPro" id="IPR029060">
    <property type="entry name" value="PIN-like_dom_sf"/>
</dbReference>
<dbReference type="Gene3D" id="3.40.50.1010">
    <property type="entry name" value="5'-nuclease"/>
    <property type="match status" value="1"/>
</dbReference>
<gene>
    <name evidence="2" type="ORF">KBB96_20380</name>
</gene>
<keyword evidence="3" id="KW-1185">Reference proteome</keyword>
<evidence type="ECO:0000313" key="3">
    <source>
        <dbReference type="Proteomes" id="UP000676169"/>
    </source>
</evidence>
<dbReference type="Pfam" id="PF01850">
    <property type="entry name" value="PIN"/>
    <property type="match status" value="1"/>
</dbReference>
<dbReference type="InterPro" id="IPR052919">
    <property type="entry name" value="TA_system_RNase"/>
</dbReference>
<sequence>MRLLLDTHALLWMIADDPRLSPSARRHITSADELAWSVASLWEIAIKLSLDRPDFKLGRGWARLIPEEMTRNGVRRIDLSAIHCETVSRLPWHHRDPFDRLLVAQAATDGLAILSADNSLDAYAPKRLW</sequence>
<dbReference type="AlphaFoldDB" id="A0A975IZE2"/>
<evidence type="ECO:0000313" key="2">
    <source>
        <dbReference type="EMBL" id="QUE51197.1"/>
    </source>
</evidence>
<name>A0A975IZE2_9BACT</name>
<dbReference type="CDD" id="cd09872">
    <property type="entry name" value="PIN_Sll0205-like"/>
    <property type="match status" value="1"/>
</dbReference>
<dbReference type="Proteomes" id="UP000676169">
    <property type="component" value="Chromosome"/>
</dbReference>
<dbReference type="RefSeq" id="WP_211631336.1">
    <property type="nucleotide sequence ID" value="NZ_CP073100.1"/>
</dbReference>
<dbReference type="PANTHER" id="PTHR36173:SF2">
    <property type="entry name" value="RIBONUCLEASE VAPC16"/>
    <property type="match status" value="1"/>
</dbReference>
<evidence type="ECO:0000259" key="1">
    <source>
        <dbReference type="Pfam" id="PF01850"/>
    </source>
</evidence>
<protein>
    <submittedName>
        <fullName evidence="2">Type II toxin-antitoxin system VapC family toxin</fullName>
    </submittedName>
</protein>
<dbReference type="EMBL" id="CP073100">
    <property type="protein sequence ID" value="QUE51197.1"/>
    <property type="molecule type" value="Genomic_DNA"/>
</dbReference>
<reference evidence="2" key="1">
    <citation type="submission" date="2021-04" db="EMBL/GenBank/DDBJ databases">
        <title>Luteolibacter sp. 32A isolated from the skin of an Anderson's salamander (Ambystoma andersonii).</title>
        <authorList>
            <person name="Spergser J."/>
            <person name="Busse H.-J."/>
        </authorList>
    </citation>
    <scope>NUCLEOTIDE SEQUENCE</scope>
    <source>
        <strain evidence="2">32A</strain>
    </source>
</reference>
<dbReference type="PANTHER" id="PTHR36173">
    <property type="entry name" value="RIBONUCLEASE VAPC16-RELATED"/>
    <property type="match status" value="1"/>
</dbReference>
<accession>A0A975IZE2</accession>